<dbReference type="Gene3D" id="3.40.50.2300">
    <property type="match status" value="1"/>
</dbReference>
<dbReference type="SUPFAM" id="SSF52172">
    <property type="entry name" value="CheY-like"/>
    <property type="match status" value="1"/>
</dbReference>
<dbReference type="AlphaFoldDB" id="A0A074MCK3"/>
<sequence>MEQIKECSGARLVLHIVEAESRVRAMLARICFEMGYHAEVYTGVEEIKNFPPKSGVILARDNADRGGVSHLIDILAEMSVHLPVIAFDACPHPQRIVEAIKAGALDYLELPLERERVARCLLRVATEIDEFSLARRRMLEARARVASLSQREREVLDWLAKGLTNKGIARELNISHRTVEVHRFNMMNKLDVRHAVEAVRLMYDADQPASMSA</sequence>
<proteinExistence type="predicted"/>
<dbReference type="Pfam" id="PF00196">
    <property type="entry name" value="GerE"/>
    <property type="match status" value="1"/>
</dbReference>
<dbReference type="SUPFAM" id="SSF46894">
    <property type="entry name" value="C-terminal effector domain of the bipartite response regulators"/>
    <property type="match status" value="1"/>
</dbReference>
<keyword evidence="1" id="KW-0805">Transcription regulation</keyword>
<dbReference type="InterPro" id="IPR016032">
    <property type="entry name" value="Sig_transdc_resp-reg_C-effctor"/>
</dbReference>
<dbReference type="RefSeq" id="WP_034906531.1">
    <property type="nucleotide sequence ID" value="NZ_CP017057.1"/>
</dbReference>
<dbReference type="GO" id="GO:0006355">
    <property type="term" value="P:regulation of DNA-templated transcription"/>
    <property type="evidence" value="ECO:0007669"/>
    <property type="project" value="InterPro"/>
</dbReference>
<dbReference type="PANTHER" id="PTHR44688:SF16">
    <property type="entry name" value="DNA-BINDING TRANSCRIPTIONAL ACTIVATOR DEVR_DOSR"/>
    <property type="match status" value="1"/>
</dbReference>
<keyword evidence="3" id="KW-0804">Transcription</keyword>
<dbReference type="GO" id="GO:0003677">
    <property type="term" value="F:DNA binding"/>
    <property type="evidence" value="ECO:0007669"/>
    <property type="project" value="UniProtKB-KW"/>
</dbReference>
<evidence type="ECO:0000259" key="5">
    <source>
        <dbReference type="PROSITE" id="PS50043"/>
    </source>
</evidence>
<evidence type="ECO:0000256" key="2">
    <source>
        <dbReference type="ARBA" id="ARBA00023125"/>
    </source>
</evidence>
<comment type="caution">
    <text evidence="7">The sequence shown here is derived from an EMBL/GenBank/DDBJ whole genome shotgun (WGS) entry which is preliminary data.</text>
</comment>
<keyword evidence="2" id="KW-0238">DNA-binding</keyword>
<dbReference type="PROSITE" id="PS00622">
    <property type="entry name" value="HTH_LUXR_1"/>
    <property type="match status" value="1"/>
</dbReference>
<dbReference type="PROSITE" id="PS50110">
    <property type="entry name" value="RESPONSE_REGULATORY"/>
    <property type="match status" value="1"/>
</dbReference>
<dbReference type="PRINTS" id="PR00038">
    <property type="entry name" value="HTHLUXR"/>
</dbReference>
<dbReference type="InterPro" id="IPR000792">
    <property type="entry name" value="Tscrpt_reg_LuxR_C"/>
</dbReference>
<reference evidence="7 8" key="1">
    <citation type="submission" date="2014-04" db="EMBL/GenBank/DDBJ databases">
        <title>A comprehensive comparison of genomes of Erythrobacter spp. Strains.</title>
        <authorList>
            <person name="Zheng Q."/>
        </authorList>
    </citation>
    <scope>NUCLEOTIDE SEQUENCE [LARGE SCALE GENOMIC DNA]</scope>
    <source>
        <strain evidence="7 8">DSM 8509</strain>
    </source>
</reference>
<dbReference type="GO" id="GO:0000160">
    <property type="term" value="P:phosphorelay signal transduction system"/>
    <property type="evidence" value="ECO:0007669"/>
    <property type="project" value="InterPro"/>
</dbReference>
<dbReference type="PATRIC" id="fig|39960.10.peg.333"/>
<keyword evidence="8" id="KW-1185">Reference proteome</keyword>
<dbReference type="InterPro" id="IPR001789">
    <property type="entry name" value="Sig_transdc_resp-reg_receiver"/>
</dbReference>
<dbReference type="KEGG" id="elq:Ga0102493_111260"/>
<feature type="domain" description="Response regulatory" evidence="6">
    <location>
        <begin position="13"/>
        <end position="125"/>
    </location>
</feature>
<dbReference type="PROSITE" id="PS50043">
    <property type="entry name" value="HTH_LUXR_2"/>
    <property type="match status" value="1"/>
</dbReference>
<dbReference type="OrthoDB" id="9782655at2"/>
<comment type="caution">
    <text evidence="4">Lacks conserved residue(s) required for the propagation of feature annotation.</text>
</comment>
<dbReference type="InterPro" id="IPR036388">
    <property type="entry name" value="WH-like_DNA-bd_sf"/>
</dbReference>
<dbReference type="Proteomes" id="UP000027866">
    <property type="component" value="Unassembled WGS sequence"/>
</dbReference>
<dbReference type="CDD" id="cd06170">
    <property type="entry name" value="LuxR_C_like"/>
    <property type="match status" value="1"/>
</dbReference>
<dbReference type="EMBL" id="JMIX01000014">
    <property type="protein sequence ID" value="KEO89578.1"/>
    <property type="molecule type" value="Genomic_DNA"/>
</dbReference>
<dbReference type="Gene3D" id="1.10.10.10">
    <property type="entry name" value="Winged helix-like DNA-binding domain superfamily/Winged helix DNA-binding domain"/>
    <property type="match status" value="1"/>
</dbReference>
<dbReference type="InterPro" id="IPR011006">
    <property type="entry name" value="CheY-like_superfamily"/>
</dbReference>
<evidence type="ECO:0000259" key="6">
    <source>
        <dbReference type="PROSITE" id="PS50110"/>
    </source>
</evidence>
<accession>A0A074MCK3</accession>
<evidence type="ECO:0000313" key="8">
    <source>
        <dbReference type="Proteomes" id="UP000027866"/>
    </source>
</evidence>
<evidence type="ECO:0000256" key="1">
    <source>
        <dbReference type="ARBA" id="ARBA00023015"/>
    </source>
</evidence>
<dbReference type="SMART" id="SM00421">
    <property type="entry name" value="HTH_LUXR"/>
    <property type="match status" value="1"/>
</dbReference>
<feature type="domain" description="HTH luxR-type" evidence="5">
    <location>
        <begin position="141"/>
        <end position="206"/>
    </location>
</feature>
<dbReference type="PANTHER" id="PTHR44688">
    <property type="entry name" value="DNA-BINDING TRANSCRIPTIONAL ACTIVATOR DEVR_DOSR"/>
    <property type="match status" value="1"/>
</dbReference>
<evidence type="ECO:0000256" key="4">
    <source>
        <dbReference type="PROSITE-ProRule" id="PRU00169"/>
    </source>
</evidence>
<name>A0A074MCK3_9SPHN</name>
<evidence type="ECO:0000256" key="3">
    <source>
        <dbReference type="ARBA" id="ARBA00023163"/>
    </source>
</evidence>
<gene>
    <name evidence="7" type="ORF">EH32_03490</name>
</gene>
<organism evidence="7 8">
    <name type="scientific">Erythrobacter litoralis</name>
    <dbReference type="NCBI Taxonomy" id="39960"/>
    <lineage>
        <taxon>Bacteria</taxon>
        <taxon>Pseudomonadati</taxon>
        <taxon>Pseudomonadota</taxon>
        <taxon>Alphaproteobacteria</taxon>
        <taxon>Sphingomonadales</taxon>
        <taxon>Erythrobacteraceae</taxon>
        <taxon>Erythrobacter/Porphyrobacter group</taxon>
        <taxon>Erythrobacter</taxon>
    </lineage>
</organism>
<evidence type="ECO:0000313" key="7">
    <source>
        <dbReference type="EMBL" id="KEO89578.1"/>
    </source>
</evidence>
<protein>
    <submittedName>
        <fullName evidence="7">LuxR family transcriptional regulator</fullName>
    </submittedName>
</protein>